<feature type="domain" description="PITH" evidence="2">
    <location>
        <begin position="16"/>
        <end position="190"/>
    </location>
</feature>
<dbReference type="AlphaFoldDB" id="A0A4S4LUH4"/>
<dbReference type="Pfam" id="PF06201">
    <property type="entry name" value="PITH"/>
    <property type="match status" value="1"/>
</dbReference>
<dbReference type="InterPro" id="IPR037047">
    <property type="entry name" value="PITH_dom_sf"/>
</dbReference>
<accession>A0A4S4LUH4</accession>
<evidence type="ECO:0000256" key="1">
    <source>
        <dbReference type="ARBA" id="ARBA00025788"/>
    </source>
</evidence>
<reference evidence="3 4" key="1">
    <citation type="submission" date="2019-02" db="EMBL/GenBank/DDBJ databases">
        <title>Genome sequencing of the rare red list fungi Bondarzewia mesenterica.</title>
        <authorList>
            <person name="Buettner E."/>
            <person name="Kellner H."/>
        </authorList>
    </citation>
    <scope>NUCLEOTIDE SEQUENCE [LARGE SCALE GENOMIC DNA]</scope>
    <source>
        <strain evidence="3 4">DSM 108281</strain>
    </source>
</reference>
<dbReference type="PANTHER" id="PTHR12175:SF1">
    <property type="entry name" value="PITH DOMAIN-CONTAINING PROTEIN 1"/>
    <property type="match status" value="1"/>
</dbReference>
<dbReference type="Gene3D" id="2.60.120.470">
    <property type="entry name" value="PITH domain"/>
    <property type="match status" value="1"/>
</dbReference>
<dbReference type="PANTHER" id="PTHR12175">
    <property type="entry name" value="AD039 HT014 THIOREDOXIN FAMILY TRP26"/>
    <property type="match status" value="1"/>
</dbReference>
<name>A0A4S4LUH4_9AGAM</name>
<dbReference type="InterPro" id="IPR008979">
    <property type="entry name" value="Galactose-bd-like_sf"/>
</dbReference>
<sequence length="213" mass="23502">MSDHSVERVQEGPSESFSSLGSITENLFAVIDRDNVHGLNLTIPEAAKDTIKPWNERESTEKYADSNVDDQMIIHIPFSQNVRVRSLFLKLGRGEFTPRHLRVYANYPNIIDFADAEGTKPVLNISLLEGETAVTEYPLRVAAFANVTSLSLFFSESIGGDCSRVYYIGFKGEARIARKPGTTKIEIPAANAPDVTLTDRLSEKTAAPQPTAK</sequence>
<dbReference type="InterPro" id="IPR045099">
    <property type="entry name" value="PITH1-like"/>
</dbReference>
<comment type="similarity">
    <text evidence="1">Belongs to the PITHD1 family.</text>
</comment>
<gene>
    <name evidence="3" type="ORF">EW146_g4462</name>
</gene>
<organism evidence="3 4">
    <name type="scientific">Bondarzewia mesenterica</name>
    <dbReference type="NCBI Taxonomy" id="1095465"/>
    <lineage>
        <taxon>Eukaryota</taxon>
        <taxon>Fungi</taxon>
        <taxon>Dikarya</taxon>
        <taxon>Basidiomycota</taxon>
        <taxon>Agaricomycotina</taxon>
        <taxon>Agaricomycetes</taxon>
        <taxon>Russulales</taxon>
        <taxon>Bondarzewiaceae</taxon>
        <taxon>Bondarzewia</taxon>
    </lineage>
</organism>
<dbReference type="PROSITE" id="PS51532">
    <property type="entry name" value="PITH"/>
    <property type="match status" value="1"/>
</dbReference>
<dbReference type="SUPFAM" id="SSF49785">
    <property type="entry name" value="Galactose-binding domain-like"/>
    <property type="match status" value="1"/>
</dbReference>
<protein>
    <recommendedName>
        <fullName evidence="2">PITH domain-containing protein</fullName>
    </recommendedName>
</protein>
<proteinExistence type="inferred from homology"/>
<dbReference type="GO" id="GO:0005737">
    <property type="term" value="C:cytoplasm"/>
    <property type="evidence" value="ECO:0007669"/>
    <property type="project" value="UniProtKB-ARBA"/>
</dbReference>
<evidence type="ECO:0000259" key="2">
    <source>
        <dbReference type="PROSITE" id="PS51532"/>
    </source>
</evidence>
<dbReference type="GO" id="GO:0005634">
    <property type="term" value="C:nucleus"/>
    <property type="evidence" value="ECO:0007669"/>
    <property type="project" value="TreeGrafter"/>
</dbReference>
<dbReference type="OrthoDB" id="2635at2759"/>
<evidence type="ECO:0000313" key="3">
    <source>
        <dbReference type="EMBL" id="THH16119.1"/>
    </source>
</evidence>
<evidence type="ECO:0000313" key="4">
    <source>
        <dbReference type="Proteomes" id="UP000310158"/>
    </source>
</evidence>
<dbReference type="Proteomes" id="UP000310158">
    <property type="component" value="Unassembled WGS sequence"/>
</dbReference>
<comment type="caution">
    <text evidence="3">The sequence shown here is derived from an EMBL/GenBank/DDBJ whole genome shotgun (WGS) entry which is preliminary data.</text>
</comment>
<dbReference type="InterPro" id="IPR010400">
    <property type="entry name" value="PITH_dom"/>
</dbReference>
<dbReference type="EMBL" id="SGPL01000173">
    <property type="protein sequence ID" value="THH16119.1"/>
    <property type="molecule type" value="Genomic_DNA"/>
</dbReference>
<keyword evidence="4" id="KW-1185">Reference proteome</keyword>